<dbReference type="Gene3D" id="1.25.40.340">
    <property type="match status" value="1"/>
</dbReference>
<reference evidence="4" key="1">
    <citation type="journal article" date="2020" name="mSystems">
        <title>Genome- and Community-Level Interaction Insights into Carbon Utilization and Element Cycling Functions of Hydrothermarchaeota in Hydrothermal Sediment.</title>
        <authorList>
            <person name="Zhou Z."/>
            <person name="Liu Y."/>
            <person name="Xu W."/>
            <person name="Pan J."/>
            <person name="Luo Z.H."/>
            <person name="Li M."/>
        </authorList>
    </citation>
    <scope>NUCLEOTIDE SEQUENCE [LARGE SCALE GENOMIC DNA]</scope>
    <source>
        <strain evidence="4">SpSt-289</strain>
    </source>
</reference>
<sequence length="213" mass="22292">MLRFASKIAENKEMLTALDAAIGDADHGINMARGMEEVRRRLATYADEDLGAFFKTIGMTLLSKVGGASGPLYGTLFLRMGIASAGKSELTDGEFAAAFVAGVDGVRQRGSARLGDKTMVDALLPAMVALQRALEEHASLCEAMEAARQAAEEGMKATIPMQASKGRASYLGPRSIGHQDPGATSAYLLVLSATEAICQAAHSDAIAKPRSTG</sequence>
<dbReference type="AlphaFoldDB" id="A0A7C1FTV0"/>
<comment type="caution">
    <text evidence="4">The sequence shown here is derived from an EMBL/GenBank/DDBJ whole genome shotgun (WGS) entry which is preliminary data.</text>
</comment>
<evidence type="ECO:0000256" key="1">
    <source>
        <dbReference type="ARBA" id="ARBA00022679"/>
    </source>
</evidence>
<dbReference type="InterPro" id="IPR036117">
    <property type="entry name" value="DhaL_dom_sf"/>
</dbReference>
<evidence type="ECO:0000313" key="4">
    <source>
        <dbReference type="EMBL" id="HDX32235.1"/>
    </source>
</evidence>
<accession>A0A7C1FTV0</accession>
<gene>
    <name evidence="4" type="primary">dhaL</name>
    <name evidence="4" type="ORF">ENQ20_12235</name>
</gene>
<dbReference type="PANTHER" id="PTHR28629:SF4">
    <property type="entry name" value="TRIOKINASE_FMN CYCLASE"/>
    <property type="match status" value="1"/>
</dbReference>
<proteinExistence type="predicted"/>
<dbReference type="SMART" id="SM01120">
    <property type="entry name" value="Dak2"/>
    <property type="match status" value="1"/>
</dbReference>
<dbReference type="SUPFAM" id="SSF101473">
    <property type="entry name" value="DhaL-like"/>
    <property type="match status" value="1"/>
</dbReference>
<dbReference type="FunFam" id="1.25.40.340:FF:000002">
    <property type="entry name" value="Dihydroxyacetone kinase, L subunit"/>
    <property type="match status" value="1"/>
</dbReference>
<evidence type="ECO:0000259" key="3">
    <source>
        <dbReference type="PROSITE" id="PS51480"/>
    </source>
</evidence>
<organism evidence="4">
    <name type="scientific">Caldilinea aerophila</name>
    <dbReference type="NCBI Taxonomy" id="133453"/>
    <lineage>
        <taxon>Bacteria</taxon>
        <taxon>Bacillati</taxon>
        <taxon>Chloroflexota</taxon>
        <taxon>Caldilineae</taxon>
        <taxon>Caldilineales</taxon>
        <taxon>Caldilineaceae</taxon>
        <taxon>Caldilinea</taxon>
    </lineage>
</organism>
<keyword evidence="2 4" id="KW-0418">Kinase</keyword>
<dbReference type="PANTHER" id="PTHR28629">
    <property type="entry name" value="TRIOKINASE/FMN CYCLASE"/>
    <property type="match status" value="1"/>
</dbReference>
<dbReference type="InterPro" id="IPR050861">
    <property type="entry name" value="Dihydroxyacetone_Kinase"/>
</dbReference>
<dbReference type="Pfam" id="PF02734">
    <property type="entry name" value="Dak2"/>
    <property type="match status" value="1"/>
</dbReference>
<dbReference type="InterPro" id="IPR004007">
    <property type="entry name" value="DhaL_dom"/>
</dbReference>
<name>A0A7C1FTV0_9CHLR</name>
<feature type="domain" description="DhaL" evidence="3">
    <location>
        <begin position="1"/>
        <end position="195"/>
    </location>
</feature>
<evidence type="ECO:0000256" key="2">
    <source>
        <dbReference type="ARBA" id="ARBA00022777"/>
    </source>
</evidence>
<dbReference type="EMBL" id="DSMG01000120">
    <property type="protein sequence ID" value="HDX32235.1"/>
    <property type="molecule type" value="Genomic_DNA"/>
</dbReference>
<dbReference type="NCBIfam" id="TIGR02365">
    <property type="entry name" value="dha_L_ycgS"/>
    <property type="match status" value="1"/>
</dbReference>
<keyword evidence="1" id="KW-0808">Transferase</keyword>
<dbReference type="GO" id="GO:0019563">
    <property type="term" value="P:glycerol catabolic process"/>
    <property type="evidence" value="ECO:0007669"/>
    <property type="project" value="TreeGrafter"/>
</dbReference>
<dbReference type="GO" id="GO:0004371">
    <property type="term" value="F:glycerone kinase activity"/>
    <property type="evidence" value="ECO:0007669"/>
    <property type="project" value="InterPro"/>
</dbReference>
<dbReference type="PROSITE" id="PS51480">
    <property type="entry name" value="DHAL"/>
    <property type="match status" value="1"/>
</dbReference>
<dbReference type="InterPro" id="IPR012737">
    <property type="entry name" value="DhaK_L_YcgS"/>
</dbReference>
<dbReference type="GO" id="GO:0005829">
    <property type="term" value="C:cytosol"/>
    <property type="evidence" value="ECO:0007669"/>
    <property type="project" value="TreeGrafter"/>
</dbReference>
<protein>
    <submittedName>
        <fullName evidence="4">Dihydroxyacetone kinase subunit L</fullName>
    </submittedName>
</protein>